<dbReference type="GO" id="GO:0032918">
    <property type="term" value="P:spermidine acetylation"/>
    <property type="evidence" value="ECO:0007669"/>
    <property type="project" value="TreeGrafter"/>
</dbReference>
<evidence type="ECO:0000256" key="5">
    <source>
        <dbReference type="ARBA" id="ARBA00023315"/>
    </source>
</evidence>
<dbReference type="GO" id="GO:0005737">
    <property type="term" value="C:cytoplasm"/>
    <property type="evidence" value="ECO:0007669"/>
    <property type="project" value="UniProtKB-SubCell"/>
</dbReference>
<evidence type="ECO:0000313" key="6">
    <source>
        <dbReference type="Ensembl" id="ENSGMOP00000039030.1"/>
    </source>
</evidence>
<organism evidence="6 7">
    <name type="scientific">Gadus morhua</name>
    <name type="common">Atlantic cod</name>
    <dbReference type="NCBI Taxonomy" id="8049"/>
    <lineage>
        <taxon>Eukaryota</taxon>
        <taxon>Metazoa</taxon>
        <taxon>Chordata</taxon>
        <taxon>Craniata</taxon>
        <taxon>Vertebrata</taxon>
        <taxon>Euteleostomi</taxon>
        <taxon>Actinopterygii</taxon>
        <taxon>Neopterygii</taxon>
        <taxon>Teleostei</taxon>
        <taxon>Neoteleostei</taxon>
        <taxon>Acanthomorphata</taxon>
        <taxon>Zeiogadaria</taxon>
        <taxon>Gadariae</taxon>
        <taxon>Gadiformes</taxon>
        <taxon>Gadoidei</taxon>
        <taxon>Gadidae</taxon>
        <taxon>Gadus</taxon>
    </lineage>
</organism>
<accession>A0A8C5AY91</accession>
<evidence type="ECO:0000256" key="3">
    <source>
        <dbReference type="ARBA" id="ARBA00022490"/>
    </source>
</evidence>
<dbReference type="GeneTree" id="ENSGT00950000185751"/>
<dbReference type="Proteomes" id="UP000694546">
    <property type="component" value="Chromosome 23"/>
</dbReference>
<proteinExistence type="predicted"/>
<keyword evidence="3" id="KW-0963">Cytoplasm</keyword>
<dbReference type="InterPro" id="IPR051016">
    <property type="entry name" value="Diverse_Substrate_AcTransf"/>
</dbReference>
<evidence type="ECO:0000256" key="1">
    <source>
        <dbReference type="ARBA" id="ARBA00004496"/>
    </source>
</evidence>
<evidence type="ECO:0000256" key="4">
    <source>
        <dbReference type="ARBA" id="ARBA00022679"/>
    </source>
</evidence>
<dbReference type="AlphaFoldDB" id="A0A8C5AY91"/>
<dbReference type="Ensembl" id="ENSGMOT00000068503.1">
    <property type="protein sequence ID" value="ENSGMOP00000039030.1"/>
    <property type="gene ID" value="ENSGMOG00000025106.1"/>
</dbReference>
<dbReference type="GO" id="GO:0019809">
    <property type="term" value="F:spermidine binding"/>
    <property type="evidence" value="ECO:0007669"/>
    <property type="project" value="TreeGrafter"/>
</dbReference>
<name>A0A8C5AY91_GADMO</name>
<comment type="subcellular location">
    <subcellularLocation>
        <location evidence="1">Cytoplasm</location>
    </subcellularLocation>
</comment>
<reference evidence="6" key="2">
    <citation type="submission" date="2025-09" db="UniProtKB">
        <authorList>
            <consortium name="Ensembl"/>
        </authorList>
    </citation>
    <scope>IDENTIFICATION</scope>
</reference>
<keyword evidence="5" id="KW-0012">Acyltransferase</keyword>
<comment type="subunit">
    <text evidence="2">Homodimer.</text>
</comment>
<keyword evidence="4" id="KW-0808">Transferase</keyword>
<keyword evidence="7" id="KW-1185">Reference proteome</keyword>
<evidence type="ECO:0000313" key="7">
    <source>
        <dbReference type="Proteomes" id="UP000694546"/>
    </source>
</evidence>
<reference evidence="6" key="1">
    <citation type="submission" date="2025-08" db="UniProtKB">
        <authorList>
            <consortium name="Ensembl"/>
        </authorList>
    </citation>
    <scope>IDENTIFICATION</scope>
</reference>
<sequence length="77" mass="8950">MTHVSARFRLLLFINNGPNSSKIPLLQELAKYEEMEDRVLLTEKDLLEDGFGEHPFYQCILAEWQEEQSNEGITLLP</sequence>
<evidence type="ECO:0000256" key="2">
    <source>
        <dbReference type="ARBA" id="ARBA00011738"/>
    </source>
</evidence>
<dbReference type="PANTHER" id="PTHR10545:SF36">
    <property type="entry name" value="DIAMINE ACETYLTRANSFERASE 1"/>
    <property type="match status" value="1"/>
</dbReference>
<dbReference type="PANTHER" id="PTHR10545">
    <property type="entry name" value="DIAMINE N-ACETYLTRANSFERASE"/>
    <property type="match status" value="1"/>
</dbReference>
<protein>
    <submittedName>
        <fullName evidence="6">Uncharacterized protein</fullName>
    </submittedName>
</protein>
<dbReference type="GO" id="GO:0004145">
    <property type="term" value="F:diamine N-acetyltransferase activity"/>
    <property type="evidence" value="ECO:0007669"/>
    <property type="project" value="TreeGrafter"/>
</dbReference>
<dbReference type="Gene3D" id="3.40.630.30">
    <property type="match status" value="1"/>
</dbReference>